<dbReference type="InterPro" id="IPR051474">
    <property type="entry name" value="Anti-sigma-K/W_factor"/>
</dbReference>
<accession>A0A5R9F567</accession>
<dbReference type="EMBL" id="SWLG01000014">
    <property type="protein sequence ID" value="TLS35963.1"/>
    <property type="molecule type" value="Genomic_DNA"/>
</dbReference>
<evidence type="ECO:0000256" key="8">
    <source>
        <dbReference type="ARBA" id="ARBA00024438"/>
    </source>
</evidence>
<feature type="domain" description="Putative zinc-finger" evidence="13">
    <location>
        <begin position="11"/>
        <end position="36"/>
    </location>
</feature>
<dbReference type="Proteomes" id="UP000308230">
    <property type="component" value="Unassembled WGS sequence"/>
</dbReference>
<comment type="similarity">
    <text evidence="7">Belongs to the zinc-associated anti-sigma factor (ZAS) superfamily. Anti-sigma-W factor family.</text>
</comment>
<comment type="subcellular location">
    <subcellularLocation>
        <location evidence="2">Cell membrane</location>
    </subcellularLocation>
    <subcellularLocation>
        <location evidence="1">Membrane</location>
        <topology evidence="1">Single-pass membrane protein</topology>
    </subcellularLocation>
</comment>
<dbReference type="Pfam" id="PF10099">
    <property type="entry name" value="RskA_C"/>
    <property type="match status" value="1"/>
</dbReference>
<keyword evidence="6 11" id="KW-0472">Membrane</keyword>
<dbReference type="AlphaFoldDB" id="A0A5R9F567"/>
<dbReference type="RefSeq" id="WP_138128134.1">
    <property type="nucleotide sequence ID" value="NZ_SWLG01000014.1"/>
</dbReference>
<dbReference type="Gene3D" id="1.10.10.1320">
    <property type="entry name" value="Anti-sigma factor, zinc-finger domain"/>
    <property type="match status" value="1"/>
</dbReference>
<evidence type="ECO:0000256" key="4">
    <source>
        <dbReference type="ARBA" id="ARBA00022692"/>
    </source>
</evidence>
<gene>
    <name evidence="14" type="ORF">FCL54_17370</name>
</gene>
<evidence type="ECO:0000259" key="12">
    <source>
        <dbReference type="Pfam" id="PF10099"/>
    </source>
</evidence>
<name>A0A5R9F567_9BACL</name>
<evidence type="ECO:0000256" key="2">
    <source>
        <dbReference type="ARBA" id="ARBA00004236"/>
    </source>
</evidence>
<evidence type="ECO:0000256" key="5">
    <source>
        <dbReference type="ARBA" id="ARBA00022989"/>
    </source>
</evidence>
<dbReference type="InterPro" id="IPR027383">
    <property type="entry name" value="Znf_put"/>
</dbReference>
<evidence type="ECO:0000259" key="13">
    <source>
        <dbReference type="Pfam" id="PF13490"/>
    </source>
</evidence>
<keyword evidence="3" id="KW-1003">Cell membrane</keyword>
<dbReference type="GO" id="GO:0005886">
    <property type="term" value="C:plasma membrane"/>
    <property type="evidence" value="ECO:0007669"/>
    <property type="project" value="UniProtKB-SubCell"/>
</dbReference>
<feature type="domain" description="Anti-sigma K factor RskA C-terminal" evidence="12">
    <location>
        <begin position="106"/>
        <end position="242"/>
    </location>
</feature>
<keyword evidence="5 11" id="KW-1133">Transmembrane helix</keyword>
<dbReference type="GO" id="GO:0006417">
    <property type="term" value="P:regulation of translation"/>
    <property type="evidence" value="ECO:0007669"/>
    <property type="project" value="TreeGrafter"/>
</dbReference>
<sequence>MTNMDCNNVIDYFNQTLTDEEKHRFEEHLQTCKDCQEELKELDELTADLPYLSELQDPPAGMKDRILNAVFDNEGNSESTQNVSSETDDNVIEKQIQKRNWLMPLLAASLLFSLIGNVYTYTKLNEVTEPETREEEETAKLVQSVGLQPTEVSSATGTASMIQKDGTTKLVVQANDLQKLEGQQVYQVWLLENGKPYRAGSFVPDQKGSGAVDFPMSFEGEHKWDTVAITLEPDATSKTPKGNIVLSSGL</sequence>
<proteinExistence type="inferred from homology"/>
<dbReference type="InterPro" id="IPR041916">
    <property type="entry name" value="Anti_sigma_zinc_sf"/>
</dbReference>
<evidence type="ECO:0000256" key="11">
    <source>
        <dbReference type="SAM" id="Phobius"/>
    </source>
</evidence>
<feature type="transmembrane region" description="Helical" evidence="11">
    <location>
        <begin position="101"/>
        <end position="121"/>
    </location>
</feature>
<evidence type="ECO:0000256" key="3">
    <source>
        <dbReference type="ARBA" id="ARBA00022475"/>
    </source>
</evidence>
<evidence type="ECO:0000313" key="15">
    <source>
        <dbReference type="Proteomes" id="UP000308230"/>
    </source>
</evidence>
<dbReference type="PANTHER" id="PTHR37461:SF1">
    <property type="entry name" value="ANTI-SIGMA-K FACTOR RSKA"/>
    <property type="match status" value="1"/>
</dbReference>
<keyword evidence="15" id="KW-1185">Reference proteome</keyword>
<dbReference type="GO" id="GO:0016989">
    <property type="term" value="F:sigma factor antagonist activity"/>
    <property type="evidence" value="ECO:0007669"/>
    <property type="project" value="TreeGrafter"/>
</dbReference>
<comment type="caution">
    <text evidence="14">The sequence shown here is derived from an EMBL/GenBank/DDBJ whole genome shotgun (WGS) entry which is preliminary data.</text>
</comment>
<dbReference type="OrthoDB" id="150725at2"/>
<evidence type="ECO:0000313" key="14">
    <source>
        <dbReference type="EMBL" id="TLS35963.1"/>
    </source>
</evidence>
<evidence type="ECO:0000256" key="7">
    <source>
        <dbReference type="ARBA" id="ARBA00024353"/>
    </source>
</evidence>
<evidence type="ECO:0000256" key="1">
    <source>
        <dbReference type="ARBA" id="ARBA00004167"/>
    </source>
</evidence>
<organism evidence="14 15">
    <name type="scientific">Exobacillus caeni</name>
    <dbReference type="NCBI Taxonomy" id="2574798"/>
    <lineage>
        <taxon>Bacteria</taxon>
        <taxon>Bacillati</taxon>
        <taxon>Bacillota</taxon>
        <taxon>Bacilli</taxon>
        <taxon>Bacillales</taxon>
        <taxon>Guptibacillaceae</taxon>
        <taxon>Exobacillus</taxon>
    </lineage>
</organism>
<reference evidence="14 15" key="1">
    <citation type="submission" date="2019-04" db="EMBL/GenBank/DDBJ databases">
        <title>Bacillus caeni sp. nov., a bacterium isolated from mangrove sediment.</title>
        <authorList>
            <person name="Huang H."/>
            <person name="Mo K."/>
            <person name="Hu Y."/>
        </authorList>
    </citation>
    <scope>NUCLEOTIDE SEQUENCE [LARGE SCALE GENOMIC DNA]</scope>
    <source>
        <strain evidence="14 15">HB172195</strain>
    </source>
</reference>
<evidence type="ECO:0000256" key="6">
    <source>
        <dbReference type="ARBA" id="ARBA00023136"/>
    </source>
</evidence>
<evidence type="ECO:0000256" key="9">
    <source>
        <dbReference type="ARBA" id="ARBA00029829"/>
    </source>
</evidence>
<evidence type="ECO:0000256" key="10">
    <source>
        <dbReference type="ARBA" id="ARBA00030803"/>
    </source>
</evidence>
<keyword evidence="4 11" id="KW-0812">Transmembrane</keyword>
<protein>
    <recommendedName>
        <fullName evidence="8">Anti-sigma-W factor RsiW</fullName>
    </recommendedName>
    <alternativeName>
        <fullName evidence="10">Regulator of SigK</fullName>
    </alternativeName>
    <alternativeName>
        <fullName evidence="9">Sigma-K anti-sigma factor RskA</fullName>
    </alternativeName>
</protein>
<dbReference type="InterPro" id="IPR018764">
    <property type="entry name" value="RskA_C"/>
</dbReference>
<dbReference type="PANTHER" id="PTHR37461">
    <property type="entry name" value="ANTI-SIGMA-K FACTOR RSKA"/>
    <property type="match status" value="1"/>
</dbReference>
<dbReference type="Pfam" id="PF13490">
    <property type="entry name" value="zf-HC2"/>
    <property type="match status" value="1"/>
</dbReference>